<dbReference type="Proteomes" id="UP001224890">
    <property type="component" value="Unassembled WGS sequence"/>
</dbReference>
<organism evidence="2 3">
    <name type="scientific">Colletotrichum godetiae</name>
    <dbReference type="NCBI Taxonomy" id="1209918"/>
    <lineage>
        <taxon>Eukaryota</taxon>
        <taxon>Fungi</taxon>
        <taxon>Dikarya</taxon>
        <taxon>Ascomycota</taxon>
        <taxon>Pezizomycotina</taxon>
        <taxon>Sordariomycetes</taxon>
        <taxon>Hypocreomycetidae</taxon>
        <taxon>Glomerellales</taxon>
        <taxon>Glomerellaceae</taxon>
        <taxon>Colletotrichum</taxon>
        <taxon>Colletotrichum acutatum species complex</taxon>
    </lineage>
</organism>
<dbReference type="GeneID" id="85451201"/>
<evidence type="ECO:0000313" key="3">
    <source>
        <dbReference type="Proteomes" id="UP001224890"/>
    </source>
</evidence>
<gene>
    <name evidence="2" type="ORF">BDP55DRAFT_310345</name>
</gene>
<feature type="signal peptide" evidence="1">
    <location>
        <begin position="1"/>
        <end position="21"/>
    </location>
</feature>
<name>A0AAJ0AUZ1_9PEZI</name>
<dbReference type="AlphaFoldDB" id="A0AAJ0AUZ1"/>
<proteinExistence type="predicted"/>
<protein>
    <submittedName>
        <fullName evidence="2">Uncharacterized protein</fullName>
    </submittedName>
</protein>
<evidence type="ECO:0000313" key="2">
    <source>
        <dbReference type="EMBL" id="KAK1690839.1"/>
    </source>
</evidence>
<dbReference type="EMBL" id="JAHMHR010000005">
    <property type="protein sequence ID" value="KAK1690839.1"/>
    <property type="molecule type" value="Genomic_DNA"/>
</dbReference>
<accession>A0AAJ0AUZ1</accession>
<dbReference type="RefSeq" id="XP_060434534.1">
    <property type="nucleotide sequence ID" value="XM_060566675.1"/>
</dbReference>
<feature type="chain" id="PRO_5042593115" evidence="1">
    <location>
        <begin position="22"/>
        <end position="192"/>
    </location>
</feature>
<sequence>MTCLSGTLAFLVLFFCQPVWIDIGSEKDGALIMICPGHDFKRPRSSTSRIATDGFATAVWELRRSPSAKRFIPGNHQPPGYTQIPGTQGSGLESWAATAPENGRTGLGLPCTSVLRDQLPCASLMPWLNWTIEMDSNVTSLVENRLWRILCSNTHYAVNYWVTEHLVLTYCVKELFSCEAQEPGPPLQLVGD</sequence>
<evidence type="ECO:0000256" key="1">
    <source>
        <dbReference type="SAM" id="SignalP"/>
    </source>
</evidence>
<keyword evidence="1" id="KW-0732">Signal</keyword>
<reference evidence="2" key="1">
    <citation type="submission" date="2021-06" db="EMBL/GenBank/DDBJ databases">
        <title>Comparative genomics, transcriptomics and evolutionary studies reveal genomic signatures of adaptation to plant cell wall in hemibiotrophic fungi.</title>
        <authorList>
            <consortium name="DOE Joint Genome Institute"/>
            <person name="Baroncelli R."/>
            <person name="Diaz J.F."/>
            <person name="Benocci T."/>
            <person name="Peng M."/>
            <person name="Battaglia E."/>
            <person name="Haridas S."/>
            <person name="Andreopoulos W."/>
            <person name="Labutti K."/>
            <person name="Pangilinan J."/>
            <person name="Floch G.L."/>
            <person name="Makela M.R."/>
            <person name="Henrissat B."/>
            <person name="Grigoriev I.V."/>
            <person name="Crouch J.A."/>
            <person name="De Vries R.P."/>
            <person name="Sukno S.A."/>
            <person name="Thon M.R."/>
        </authorList>
    </citation>
    <scope>NUCLEOTIDE SEQUENCE</scope>
    <source>
        <strain evidence="2">CBS 193.32</strain>
    </source>
</reference>
<keyword evidence="3" id="KW-1185">Reference proteome</keyword>
<comment type="caution">
    <text evidence="2">The sequence shown here is derived from an EMBL/GenBank/DDBJ whole genome shotgun (WGS) entry which is preliminary data.</text>
</comment>